<evidence type="ECO:0000313" key="2">
    <source>
        <dbReference type="Proteomes" id="UP001221142"/>
    </source>
</evidence>
<accession>A0AAD7BBD1</accession>
<protein>
    <submittedName>
        <fullName evidence="1">Uncharacterized protein</fullName>
    </submittedName>
</protein>
<comment type="caution">
    <text evidence="1">The sequence shown here is derived from an EMBL/GenBank/DDBJ whole genome shotgun (WGS) entry which is preliminary data.</text>
</comment>
<proteinExistence type="predicted"/>
<dbReference type="EMBL" id="JARKIF010000024">
    <property type="protein sequence ID" value="KAJ7615520.1"/>
    <property type="molecule type" value="Genomic_DNA"/>
</dbReference>
<keyword evidence="2" id="KW-1185">Reference proteome</keyword>
<sequence length="140" mass="14886">MAKAFAAATNQDAQVFYSCDTRGRGRSRVELKGIAAEAAWSIPVKEAEDLGGKVPYIPGMPVFCTDNIATELGISKGCQGTLVRVKYVERGGRKYAVSAAVDFAGYHSPDPMAEHPNRVVAVLIAPVSISAAAEVFRVPM</sequence>
<evidence type="ECO:0000313" key="1">
    <source>
        <dbReference type="EMBL" id="KAJ7615520.1"/>
    </source>
</evidence>
<dbReference type="AlphaFoldDB" id="A0AAD7BBD1"/>
<gene>
    <name evidence="1" type="ORF">FB45DRAFT_981599</name>
</gene>
<organism evidence="1 2">
    <name type="scientific">Roridomyces roridus</name>
    <dbReference type="NCBI Taxonomy" id="1738132"/>
    <lineage>
        <taxon>Eukaryota</taxon>
        <taxon>Fungi</taxon>
        <taxon>Dikarya</taxon>
        <taxon>Basidiomycota</taxon>
        <taxon>Agaricomycotina</taxon>
        <taxon>Agaricomycetes</taxon>
        <taxon>Agaricomycetidae</taxon>
        <taxon>Agaricales</taxon>
        <taxon>Marasmiineae</taxon>
        <taxon>Mycenaceae</taxon>
        <taxon>Roridomyces</taxon>
    </lineage>
</organism>
<dbReference type="Proteomes" id="UP001221142">
    <property type="component" value="Unassembled WGS sequence"/>
</dbReference>
<name>A0AAD7BBD1_9AGAR</name>
<reference evidence="1" key="1">
    <citation type="submission" date="2023-03" db="EMBL/GenBank/DDBJ databases">
        <title>Massive genome expansion in bonnet fungi (Mycena s.s.) driven by repeated elements and novel gene families across ecological guilds.</title>
        <authorList>
            <consortium name="Lawrence Berkeley National Laboratory"/>
            <person name="Harder C.B."/>
            <person name="Miyauchi S."/>
            <person name="Viragh M."/>
            <person name="Kuo A."/>
            <person name="Thoen E."/>
            <person name="Andreopoulos B."/>
            <person name="Lu D."/>
            <person name="Skrede I."/>
            <person name="Drula E."/>
            <person name="Henrissat B."/>
            <person name="Morin E."/>
            <person name="Kohler A."/>
            <person name="Barry K."/>
            <person name="LaButti K."/>
            <person name="Morin E."/>
            <person name="Salamov A."/>
            <person name="Lipzen A."/>
            <person name="Mereny Z."/>
            <person name="Hegedus B."/>
            <person name="Baldrian P."/>
            <person name="Stursova M."/>
            <person name="Weitz H."/>
            <person name="Taylor A."/>
            <person name="Grigoriev I.V."/>
            <person name="Nagy L.G."/>
            <person name="Martin F."/>
            <person name="Kauserud H."/>
        </authorList>
    </citation>
    <scope>NUCLEOTIDE SEQUENCE</scope>
    <source>
        <strain evidence="1">9284</strain>
    </source>
</reference>